<feature type="non-terminal residue" evidence="2">
    <location>
        <position position="67"/>
    </location>
</feature>
<keyword evidence="3" id="KW-1185">Reference proteome</keyword>
<evidence type="ECO:0000256" key="1">
    <source>
        <dbReference type="SAM" id="Phobius"/>
    </source>
</evidence>
<keyword evidence="1" id="KW-0812">Transmembrane</keyword>
<organism evidence="2 3">
    <name type="scientific">Sinanodonta woodiana</name>
    <name type="common">Chinese pond mussel</name>
    <name type="synonym">Anodonta woodiana</name>
    <dbReference type="NCBI Taxonomy" id="1069815"/>
    <lineage>
        <taxon>Eukaryota</taxon>
        <taxon>Metazoa</taxon>
        <taxon>Spiralia</taxon>
        <taxon>Lophotrochozoa</taxon>
        <taxon>Mollusca</taxon>
        <taxon>Bivalvia</taxon>
        <taxon>Autobranchia</taxon>
        <taxon>Heteroconchia</taxon>
        <taxon>Palaeoheterodonta</taxon>
        <taxon>Unionida</taxon>
        <taxon>Unionoidea</taxon>
        <taxon>Unionidae</taxon>
        <taxon>Unioninae</taxon>
        <taxon>Sinanodonta</taxon>
    </lineage>
</organism>
<evidence type="ECO:0008006" key="4">
    <source>
        <dbReference type="Google" id="ProtNLM"/>
    </source>
</evidence>
<dbReference type="AlphaFoldDB" id="A0ABD3UX59"/>
<gene>
    <name evidence="2" type="ORF">ACJMK2_017295</name>
</gene>
<protein>
    <recommendedName>
        <fullName evidence="4">Cysteine and tyrosine-rich protein 1</fullName>
    </recommendedName>
</protein>
<evidence type="ECO:0000313" key="2">
    <source>
        <dbReference type="EMBL" id="KAL3853782.1"/>
    </source>
</evidence>
<proteinExistence type="predicted"/>
<accession>A0ABD3UX59</accession>
<dbReference type="EMBL" id="JBJQND010000015">
    <property type="protein sequence ID" value="KAL3853782.1"/>
    <property type="molecule type" value="Genomic_DNA"/>
</dbReference>
<dbReference type="Proteomes" id="UP001634394">
    <property type="component" value="Unassembled WGS sequence"/>
</dbReference>
<keyword evidence="1" id="KW-1133">Transmembrane helix</keyword>
<feature type="non-terminal residue" evidence="2">
    <location>
        <position position="1"/>
    </location>
</feature>
<name>A0ABD3UX59_SINWO</name>
<keyword evidence="1" id="KW-0472">Membrane</keyword>
<evidence type="ECO:0000313" key="3">
    <source>
        <dbReference type="Proteomes" id="UP001634394"/>
    </source>
</evidence>
<comment type="caution">
    <text evidence="2">The sequence shown here is derived from an EMBL/GenBank/DDBJ whole genome shotgun (WGS) entry which is preliminary data.</text>
</comment>
<sequence length="67" mass="7026">FPVNSADVCTYSYSSKRYCDYGCCGNIYSTYDGVCCSYNLAGIIAGSVIAGLVVIGVTIAIIIFCCA</sequence>
<reference evidence="2 3" key="1">
    <citation type="submission" date="2024-11" db="EMBL/GenBank/DDBJ databases">
        <title>Chromosome-level genome assembly of the freshwater bivalve Anodonta woodiana.</title>
        <authorList>
            <person name="Chen X."/>
        </authorList>
    </citation>
    <scope>NUCLEOTIDE SEQUENCE [LARGE SCALE GENOMIC DNA]</scope>
    <source>
        <strain evidence="2">MN2024</strain>
        <tissue evidence="2">Gills</tissue>
    </source>
</reference>
<feature type="transmembrane region" description="Helical" evidence="1">
    <location>
        <begin position="40"/>
        <end position="66"/>
    </location>
</feature>